<feature type="binding site" evidence="13 15">
    <location>
        <begin position="323"/>
        <end position="325"/>
    </location>
    <ligand>
        <name>NAD(+)</name>
        <dbReference type="ChEBI" id="CHEBI:57540"/>
    </ligand>
</feature>
<dbReference type="SMART" id="SM01240">
    <property type="entry name" value="IMPDH"/>
    <property type="match status" value="1"/>
</dbReference>
<evidence type="ECO:0000256" key="6">
    <source>
        <dbReference type="ARBA" id="ARBA00022749"/>
    </source>
</evidence>
<dbReference type="InterPro" id="IPR046342">
    <property type="entry name" value="CBS_dom_sf"/>
</dbReference>
<feature type="binding site" description="in other chain" evidence="13 16">
    <location>
        <position position="325"/>
    </location>
    <ligand>
        <name>K(+)</name>
        <dbReference type="ChEBI" id="CHEBI:29103"/>
        <note>ligand shared between two tetrameric partners</note>
    </ligand>
</feature>
<feature type="binding site" evidence="13">
    <location>
        <position position="328"/>
    </location>
    <ligand>
        <name>IMP</name>
        <dbReference type="ChEBI" id="CHEBI:58053"/>
    </ligand>
</feature>
<dbReference type="InterPro" id="IPR000644">
    <property type="entry name" value="CBS_dom"/>
</dbReference>
<organism evidence="21 22">
    <name type="scientific">Polyplax serrata</name>
    <name type="common">Common mouse louse</name>
    <dbReference type="NCBI Taxonomy" id="468196"/>
    <lineage>
        <taxon>Eukaryota</taxon>
        <taxon>Metazoa</taxon>
        <taxon>Ecdysozoa</taxon>
        <taxon>Arthropoda</taxon>
        <taxon>Hexapoda</taxon>
        <taxon>Insecta</taxon>
        <taxon>Pterygota</taxon>
        <taxon>Neoptera</taxon>
        <taxon>Paraneoptera</taxon>
        <taxon>Psocodea</taxon>
        <taxon>Troctomorpha</taxon>
        <taxon>Phthiraptera</taxon>
        <taxon>Anoplura</taxon>
        <taxon>Polyplacidae</taxon>
        <taxon>Polyplax</taxon>
    </lineage>
</organism>
<evidence type="ECO:0000256" key="14">
    <source>
        <dbReference type="PIRSR" id="PIRSR000130-1"/>
    </source>
</evidence>
<sequence length="517" mass="55839">MNDTKAFGDSAPEDGVSVRQFFGSGEGVTYNDFIILPGYIDFEAKDVDLTSPLTKKINLKLPLVSSPMDTVTESEMAIAMALCGGIGIIHHNCTPEEQAHEVSKVKKYKQGFIRDPVVMSPNHMVADVFRVKKDHGFCGIPITENGKLGGKLVGIVTSRDIDFLEESLHQTLKLEAVMTKFEDLVTSKAGVTLQQANSILEKSKKGKLPIINDENELVALIARTDLKKSRNFPNASKDENKQLLVGAAIGTKEEDKHRLKLLVHAGVDVVVLDSSQGNSIYQLDMVKAIKKDYPNLQIIGGNVVTAAQAKNLIDAGVDGLRVGMGSGSICITQEVMAVGRAQATAVFKVADYARHFNVPVIADGGISSIGHIVKAMALGASTVMMGSMLAGTPEAPGEYFFSGGVRLKKYRGMGSLEAMNKQGAKGAASNRYFHNELDNLKVAQGVSGAIVDKGTVLRFLPYLQCGMRHSCQDIGAKSIKMLKTMTYSNVLRLERRTPAAQAEGNVHGLFSYEKILH</sequence>
<dbReference type="PROSITE" id="PS51371">
    <property type="entry name" value="CBS"/>
    <property type="match status" value="2"/>
</dbReference>
<evidence type="ECO:0000256" key="17">
    <source>
        <dbReference type="PROSITE-ProRule" id="PRU00703"/>
    </source>
</evidence>
<accession>A0AAN8NRF0</accession>
<gene>
    <name evidence="21" type="ORF">RUM43_005557</name>
</gene>
<dbReference type="GO" id="GO:0000166">
    <property type="term" value="F:nucleotide binding"/>
    <property type="evidence" value="ECO:0007669"/>
    <property type="project" value="UniProtKB-UniRule"/>
</dbReference>
<evidence type="ECO:0000256" key="13">
    <source>
        <dbReference type="HAMAP-Rule" id="MF_03156"/>
    </source>
</evidence>
<comment type="function">
    <text evidence="13">Catalyzes the conversion of inosine 5'-phosphate (IMP) to xanthosine 5'-phosphate (XMP), the first committed and rate-limiting step in the de novo synthesis of guanine nucleotides, and therefore plays an important role in the regulation of cell growth.</text>
</comment>
<dbReference type="EC" id="1.1.1.205" evidence="13 19"/>
<dbReference type="InterPro" id="IPR015875">
    <property type="entry name" value="IMP_DH/GMP_Rdtase_CS"/>
</dbReference>
<feature type="domain" description="CBS" evidence="20">
    <location>
        <begin position="178"/>
        <end position="236"/>
    </location>
</feature>
<comment type="subunit">
    <text evidence="13">Homotetramer.</text>
</comment>
<dbReference type="FunFam" id="3.20.20.70:FF:000007">
    <property type="entry name" value="Chromosome 19 SCAF14664, whole genome shotgun sequence"/>
    <property type="match status" value="1"/>
</dbReference>
<evidence type="ECO:0000256" key="16">
    <source>
        <dbReference type="PIRSR" id="PIRSR000130-4"/>
    </source>
</evidence>
<keyword evidence="4 13" id="KW-0963">Cytoplasm</keyword>
<evidence type="ECO:0000256" key="4">
    <source>
        <dbReference type="ARBA" id="ARBA00022490"/>
    </source>
</evidence>
<evidence type="ECO:0000256" key="19">
    <source>
        <dbReference type="RuleBase" id="RU003928"/>
    </source>
</evidence>
<keyword evidence="9 13" id="KW-0560">Oxidoreductase</keyword>
<comment type="cofactor">
    <cofactor evidence="1 13">
        <name>K(+)</name>
        <dbReference type="ChEBI" id="CHEBI:29103"/>
    </cofactor>
</comment>
<keyword evidence="8 13" id="KW-0630">Potassium</keyword>
<evidence type="ECO:0000256" key="7">
    <source>
        <dbReference type="ARBA" id="ARBA00022755"/>
    </source>
</evidence>
<dbReference type="InterPro" id="IPR013785">
    <property type="entry name" value="Aldolase_TIM"/>
</dbReference>
<comment type="caution">
    <text evidence="21">The sequence shown here is derived from an EMBL/GenBank/DDBJ whole genome shotgun (WGS) entry which is preliminary data.</text>
</comment>
<evidence type="ECO:0000256" key="9">
    <source>
        <dbReference type="ARBA" id="ARBA00023002"/>
    </source>
</evidence>
<dbReference type="CDD" id="cd04601">
    <property type="entry name" value="CBS_pair_IMPDH"/>
    <property type="match status" value="1"/>
</dbReference>
<reference evidence="21 22" key="1">
    <citation type="submission" date="2023-10" db="EMBL/GenBank/DDBJ databases">
        <title>Genomes of two closely related lineages of the louse Polyplax serrata with different host specificities.</title>
        <authorList>
            <person name="Martinu J."/>
            <person name="Tarabai H."/>
            <person name="Stefka J."/>
            <person name="Hypsa V."/>
        </authorList>
    </citation>
    <scope>NUCLEOTIDE SEQUENCE [LARGE SCALE GENOMIC DNA]</scope>
    <source>
        <strain evidence="21">HR10_N</strain>
    </source>
</reference>
<keyword evidence="5 13" id="KW-0479">Metal-binding</keyword>
<comment type="activity regulation">
    <text evidence="13">Mycophenolic acid (MPA) is a non-competitive inhibitor that prevents formation of the closed enzyme conformation by binding to the same site as the amobile flap. In contrast, mizoribine monophosphate (MZP) is a competitive inhibitor that induces the closed conformation. MPA is a potent inhibitor of mammalian IMPDHs but a poor inhibitor of the bacterial enzymes. MZP is a more potent inhibitor of bacterial IMPDH.</text>
</comment>
<feature type="binding site" description="in other chain" evidence="13 16">
    <location>
        <position position="330"/>
    </location>
    <ligand>
        <name>K(+)</name>
        <dbReference type="ChEBI" id="CHEBI:29103"/>
        <note>ligand shared between two tetrameric partners</note>
    </ligand>
</feature>
<evidence type="ECO:0000259" key="20">
    <source>
        <dbReference type="PROSITE" id="PS51371"/>
    </source>
</evidence>
<evidence type="ECO:0000256" key="2">
    <source>
        <dbReference type="ARBA" id="ARBA00004496"/>
    </source>
</evidence>
<dbReference type="PANTHER" id="PTHR11911:SF111">
    <property type="entry name" value="INOSINE-5'-MONOPHOSPHATE DEHYDROGENASE"/>
    <property type="match status" value="1"/>
</dbReference>
<dbReference type="GO" id="GO:0005737">
    <property type="term" value="C:cytoplasm"/>
    <property type="evidence" value="ECO:0007669"/>
    <property type="project" value="UniProtKB-SubCell"/>
</dbReference>
<protein>
    <recommendedName>
        <fullName evidence="13 19">Inosine-5'-monophosphate dehydrogenase</fullName>
        <shortName evidence="13">IMP dehydrogenase</shortName>
        <shortName evidence="13">IMPD</shortName>
        <shortName evidence="13">IMPDH</shortName>
        <ecNumber evidence="13 19">1.1.1.205</ecNumber>
    </recommendedName>
</protein>
<dbReference type="CDD" id="cd00381">
    <property type="entry name" value="IMPDH"/>
    <property type="match status" value="1"/>
</dbReference>
<feature type="active site" description="Thioimidate intermediate" evidence="13 14">
    <location>
        <position position="330"/>
    </location>
</feature>
<evidence type="ECO:0000313" key="21">
    <source>
        <dbReference type="EMBL" id="KAK6625263.1"/>
    </source>
</evidence>
<evidence type="ECO:0000256" key="10">
    <source>
        <dbReference type="ARBA" id="ARBA00023027"/>
    </source>
</evidence>
<dbReference type="NCBIfam" id="TIGR01302">
    <property type="entry name" value="IMP_dehydrog"/>
    <property type="match status" value="1"/>
</dbReference>
<dbReference type="PROSITE" id="PS00487">
    <property type="entry name" value="IMP_DH_GMP_RED"/>
    <property type="match status" value="1"/>
</dbReference>
<comment type="similarity">
    <text evidence="3 13 18">Belongs to the IMPDH/GMPR family.</text>
</comment>
<comment type="pathway">
    <text evidence="13 19">Purine metabolism; XMP biosynthesis via de novo pathway; XMP from IMP: step 1/1.</text>
</comment>
<dbReference type="SMART" id="SM00116">
    <property type="entry name" value="CBS"/>
    <property type="match status" value="2"/>
</dbReference>
<keyword evidence="7 13" id="KW-0658">Purine biosynthesis</keyword>
<dbReference type="EMBL" id="JAWJWE010000037">
    <property type="protein sequence ID" value="KAK6625263.1"/>
    <property type="molecule type" value="Genomic_DNA"/>
</dbReference>
<dbReference type="Gene3D" id="3.20.20.70">
    <property type="entry name" value="Aldolase class I"/>
    <property type="match status" value="1"/>
</dbReference>
<evidence type="ECO:0000256" key="5">
    <source>
        <dbReference type="ARBA" id="ARBA00022723"/>
    </source>
</evidence>
<dbReference type="Pfam" id="PF00571">
    <property type="entry name" value="CBS"/>
    <property type="match status" value="2"/>
</dbReference>
<evidence type="ECO:0000313" key="22">
    <source>
        <dbReference type="Proteomes" id="UP001372834"/>
    </source>
</evidence>
<feature type="binding site" description="in other chain" evidence="13 16">
    <location>
        <position position="327"/>
    </location>
    <ligand>
        <name>K(+)</name>
        <dbReference type="ChEBI" id="CHEBI:29103"/>
        <note>ligand shared between two tetrameric partners</note>
    </ligand>
</feature>
<keyword evidence="6 13" id="KW-0332">GMP biosynthesis</keyword>
<dbReference type="PANTHER" id="PTHR11911">
    <property type="entry name" value="INOSINE-5-MONOPHOSPHATE DEHYDROGENASE RELATED"/>
    <property type="match status" value="1"/>
</dbReference>
<evidence type="ECO:0000256" key="3">
    <source>
        <dbReference type="ARBA" id="ARBA00005502"/>
    </source>
</evidence>
<evidence type="ECO:0000256" key="18">
    <source>
        <dbReference type="RuleBase" id="RU003927"/>
    </source>
</evidence>
<evidence type="ECO:0000256" key="12">
    <source>
        <dbReference type="ARBA" id="ARBA00048028"/>
    </source>
</evidence>
<keyword evidence="11 17" id="KW-0129">CBS domain</keyword>
<feature type="domain" description="CBS" evidence="20">
    <location>
        <begin position="112"/>
        <end position="171"/>
    </location>
</feature>
<feature type="binding site" evidence="13 15">
    <location>
        <begin position="273"/>
        <end position="275"/>
    </location>
    <ligand>
        <name>NAD(+)</name>
        <dbReference type="ChEBI" id="CHEBI:57540"/>
    </ligand>
</feature>
<feature type="active site" description="Proton acceptor" evidence="13 14">
    <location>
        <position position="431"/>
    </location>
</feature>
<dbReference type="InterPro" id="IPR005990">
    <property type="entry name" value="IMP_DH"/>
</dbReference>
<dbReference type="Pfam" id="PF00478">
    <property type="entry name" value="IMPDH"/>
    <property type="match status" value="1"/>
</dbReference>
<dbReference type="GO" id="GO:0006177">
    <property type="term" value="P:GMP biosynthetic process"/>
    <property type="evidence" value="ECO:0007669"/>
    <property type="project" value="UniProtKB-UniRule"/>
</dbReference>
<feature type="binding site" evidence="13">
    <location>
        <begin position="363"/>
        <end position="365"/>
    </location>
    <ligand>
        <name>IMP</name>
        <dbReference type="ChEBI" id="CHEBI:58053"/>
    </ligand>
</feature>
<name>A0AAN8NRF0_POLSC</name>
<keyword evidence="10 13" id="KW-0520">NAD</keyword>
<comment type="catalytic activity">
    <reaction evidence="12 13 19">
        <text>IMP + NAD(+) + H2O = XMP + NADH + H(+)</text>
        <dbReference type="Rhea" id="RHEA:11708"/>
        <dbReference type="ChEBI" id="CHEBI:15377"/>
        <dbReference type="ChEBI" id="CHEBI:15378"/>
        <dbReference type="ChEBI" id="CHEBI:57464"/>
        <dbReference type="ChEBI" id="CHEBI:57540"/>
        <dbReference type="ChEBI" id="CHEBI:57945"/>
        <dbReference type="ChEBI" id="CHEBI:58053"/>
        <dbReference type="EC" id="1.1.1.205"/>
    </reaction>
</comment>
<dbReference type="SUPFAM" id="SSF51412">
    <property type="entry name" value="Inosine monophosphate dehydrogenase (IMPDH)"/>
    <property type="match status" value="1"/>
</dbReference>
<comment type="subcellular location">
    <subcellularLocation>
        <location evidence="2 13">Cytoplasm</location>
    </subcellularLocation>
</comment>
<evidence type="ECO:0000256" key="11">
    <source>
        <dbReference type="ARBA" id="ARBA00023122"/>
    </source>
</evidence>
<dbReference type="AlphaFoldDB" id="A0AAN8NRF0"/>
<dbReference type="InterPro" id="IPR001093">
    <property type="entry name" value="IMP_DH_GMPRt"/>
</dbReference>
<dbReference type="GO" id="GO:0006183">
    <property type="term" value="P:GTP biosynthetic process"/>
    <property type="evidence" value="ECO:0007669"/>
    <property type="project" value="TreeGrafter"/>
</dbReference>
<feature type="binding site" evidence="13">
    <location>
        <begin position="410"/>
        <end position="414"/>
    </location>
    <ligand>
        <name>IMP</name>
        <dbReference type="ChEBI" id="CHEBI:58053"/>
    </ligand>
</feature>
<dbReference type="PIRSF" id="PIRSF000130">
    <property type="entry name" value="IMPDH"/>
    <property type="match status" value="1"/>
</dbReference>
<evidence type="ECO:0000256" key="8">
    <source>
        <dbReference type="ARBA" id="ARBA00022958"/>
    </source>
</evidence>
<dbReference type="HAMAP" id="MF_01964">
    <property type="entry name" value="IMPDH"/>
    <property type="match status" value="1"/>
</dbReference>
<comment type="caution">
    <text evidence="13">Lacks conserved residue(s) required for the propagation of feature annotation.</text>
</comment>
<proteinExistence type="inferred from homology"/>
<dbReference type="GO" id="GO:0003938">
    <property type="term" value="F:IMP dehydrogenase activity"/>
    <property type="evidence" value="ECO:0007669"/>
    <property type="project" value="UniProtKB-UniRule"/>
</dbReference>
<feature type="binding site" evidence="13">
    <location>
        <begin position="386"/>
        <end position="387"/>
    </location>
    <ligand>
        <name>IMP</name>
        <dbReference type="ChEBI" id="CHEBI:58053"/>
    </ligand>
</feature>
<dbReference type="GO" id="GO:0046872">
    <property type="term" value="F:metal ion binding"/>
    <property type="evidence" value="ECO:0007669"/>
    <property type="project" value="UniProtKB-UniRule"/>
</dbReference>
<feature type="binding site" evidence="13">
    <location>
        <position position="444"/>
    </location>
    <ligand>
        <name>IMP</name>
        <dbReference type="ChEBI" id="CHEBI:58053"/>
    </ligand>
</feature>
<evidence type="ECO:0000256" key="1">
    <source>
        <dbReference type="ARBA" id="ARBA00001958"/>
    </source>
</evidence>
<evidence type="ECO:0000256" key="15">
    <source>
        <dbReference type="PIRSR" id="PIRSR000130-3"/>
    </source>
</evidence>
<dbReference type="Proteomes" id="UP001372834">
    <property type="component" value="Unassembled WGS sequence"/>
</dbReference>
<dbReference type="SUPFAM" id="SSF54631">
    <property type="entry name" value="CBS-domain pair"/>
    <property type="match status" value="1"/>
</dbReference>